<protein>
    <submittedName>
        <fullName evidence="1">Uncharacterized protein</fullName>
    </submittedName>
</protein>
<dbReference type="AlphaFoldDB" id="A0A927L6I0"/>
<dbReference type="GeneID" id="79936591"/>
<dbReference type="RefSeq" id="WP_086802866.1">
    <property type="nucleotide sequence ID" value="NZ_CP119182.1"/>
</dbReference>
<evidence type="ECO:0000313" key="1">
    <source>
        <dbReference type="EMBL" id="MBD9726430.1"/>
    </source>
</evidence>
<name>A0A927L6I0_9ACTN</name>
<reference evidence="1" key="1">
    <citation type="submission" date="2020-09" db="EMBL/GenBank/DDBJ databases">
        <title>Streptomyces canutascabiei sp. nov., which causes potato common scab and is distributed across the world.</title>
        <authorList>
            <person name="Nguyen H.P."/>
            <person name="Weisberg A.J."/>
            <person name="Chang J.H."/>
            <person name="Clarke C.R."/>
        </authorList>
    </citation>
    <scope>NUCLEOTIDE SEQUENCE</scope>
    <source>
        <strain evidence="1">ID-01-6.2a</strain>
    </source>
</reference>
<dbReference type="EMBL" id="JACYXT010000011">
    <property type="protein sequence ID" value="MBD9726430.1"/>
    <property type="molecule type" value="Genomic_DNA"/>
</dbReference>
<organism evidence="1 2">
    <name type="scientific">Streptomyces caniscabiei</name>
    <dbReference type="NCBI Taxonomy" id="2746961"/>
    <lineage>
        <taxon>Bacteria</taxon>
        <taxon>Bacillati</taxon>
        <taxon>Actinomycetota</taxon>
        <taxon>Actinomycetes</taxon>
        <taxon>Kitasatosporales</taxon>
        <taxon>Streptomycetaceae</taxon>
        <taxon>Streptomyces</taxon>
    </lineage>
</organism>
<sequence length="94" mass="11060">MTIPGFHAEAAVRRTSGRYPTGRPTRSLRRAAAERIVPSFTEEERQQLNFCNQRVDNCLLDCEPLADNFYEWQRCSQVCWEYYDQCVADPPLEW</sequence>
<proteinExistence type="predicted"/>
<dbReference type="Proteomes" id="UP000661025">
    <property type="component" value="Unassembled WGS sequence"/>
</dbReference>
<evidence type="ECO:0000313" key="2">
    <source>
        <dbReference type="Proteomes" id="UP000661025"/>
    </source>
</evidence>
<comment type="caution">
    <text evidence="1">The sequence shown here is derived from an EMBL/GenBank/DDBJ whole genome shotgun (WGS) entry which is preliminary data.</text>
</comment>
<gene>
    <name evidence="1" type="ORF">IHE70_25080</name>
</gene>
<accession>A0A927L6I0</accession>